<dbReference type="InterPro" id="IPR036869">
    <property type="entry name" value="J_dom_sf"/>
</dbReference>
<dbReference type="AlphaFoldDB" id="A0AAD8PD97"/>
<keyword evidence="3" id="KW-1185">Reference proteome</keyword>
<name>A0AAD8PD97_BABGI</name>
<evidence type="ECO:0000256" key="1">
    <source>
        <dbReference type="SAM" id="MobiDB-lite"/>
    </source>
</evidence>
<evidence type="ECO:0008006" key="4">
    <source>
        <dbReference type="Google" id="ProtNLM"/>
    </source>
</evidence>
<feature type="region of interest" description="Disordered" evidence="1">
    <location>
        <begin position="143"/>
        <end position="170"/>
    </location>
</feature>
<organism evidence="2 3">
    <name type="scientific">Babesia gibsoni</name>
    <dbReference type="NCBI Taxonomy" id="33632"/>
    <lineage>
        <taxon>Eukaryota</taxon>
        <taxon>Sar</taxon>
        <taxon>Alveolata</taxon>
        <taxon>Apicomplexa</taxon>
        <taxon>Aconoidasida</taxon>
        <taxon>Piroplasmida</taxon>
        <taxon>Babesiidae</taxon>
        <taxon>Babesia</taxon>
    </lineage>
</organism>
<dbReference type="EMBL" id="JAVEPI010000004">
    <property type="protein sequence ID" value="KAK1442022.1"/>
    <property type="molecule type" value="Genomic_DNA"/>
</dbReference>
<dbReference type="SUPFAM" id="SSF46565">
    <property type="entry name" value="Chaperone J-domain"/>
    <property type="match status" value="1"/>
</dbReference>
<feature type="compositionally biased region" description="Basic and acidic residues" evidence="1">
    <location>
        <begin position="161"/>
        <end position="170"/>
    </location>
</feature>
<gene>
    <name evidence="2" type="ORF">BgAZ_400520</name>
</gene>
<comment type="caution">
    <text evidence="2">The sequence shown here is derived from an EMBL/GenBank/DDBJ whole genome shotgun (WGS) entry which is preliminary data.</text>
</comment>
<evidence type="ECO:0000313" key="2">
    <source>
        <dbReference type="EMBL" id="KAK1442022.1"/>
    </source>
</evidence>
<sequence length="505" mass="57385">MAYCHSLHGSHLNDRRIYYYVFKCPTHLKVGCAVEQRFCNTFRQAVDGYRIEKGVVKASDSGTTLRRAIELINEDLLSKERNSVPTALREDLDLLSFGGLVITPSKKDDDAIFRELSFEYLNPGYHSSIKGLVPSDSNCLVGVTGAGDAHDDDDDGSVSGEDNKKSESDTKDATVMKNIYKWTVDRGYHKLAEQQLKGHGKSLKSRVEHRASDVHEHFCHLETFTANDFTAYKRAHISDCINNISSVMNDVCIGDMEIPVVHRDANDAFDVWVPVKHEDESLFQYNETEIYLKLVQRMNSCNLLSTETTAEDIEKIISSHQPLSIDNPFIRDGDTGDTSNLRVIHKDCVSVSQEKQTSNNGDDFRSLFDEYFSPRLDMDNASNAERTNKEDSANRCKSIAEGQIDKAELELQVKQEIRRWGYSTTGEIKDIRTLLYTIVQVLWKDANWTPIDISTCAEEKDVIKKIYRKALLICHPDKHMRSDWSTALRARLLTQTLQEAWLEAP</sequence>
<reference evidence="2" key="1">
    <citation type="submission" date="2023-08" db="EMBL/GenBank/DDBJ databases">
        <title>Draft sequence of the Babesia gibsoni genome.</title>
        <authorList>
            <person name="Yamagishi J.Y."/>
            <person name="Xuan X.X."/>
        </authorList>
    </citation>
    <scope>NUCLEOTIDE SEQUENCE</scope>
    <source>
        <strain evidence="2">Azabu</strain>
    </source>
</reference>
<dbReference type="Proteomes" id="UP001230268">
    <property type="component" value="Unassembled WGS sequence"/>
</dbReference>
<proteinExistence type="predicted"/>
<protein>
    <recommendedName>
        <fullName evidence="4">J domain-containing protein</fullName>
    </recommendedName>
</protein>
<dbReference type="Gene3D" id="1.10.287.110">
    <property type="entry name" value="DnaJ domain"/>
    <property type="match status" value="1"/>
</dbReference>
<accession>A0AAD8PD97</accession>
<evidence type="ECO:0000313" key="3">
    <source>
        <dbReference type="Proteomes" id="UP001230268"/>
    </source>
</evidence>